<evidence type="ECO:0000313" key="1">
    <source>
        <dbReference type="EMBL" id="KIG15837.1"/>
    </source>
</evidence>
<proteinExistence type="predicted"/>
<gene>
    <name evidence="1" type="ORF">DB30_05255</name>
</gene>
<comment type="caution">
    <text evidence="1">The sequence shown here is derived from an EMBL/GenBank/DDBJ whole genome shotgun (WGS) entry which is preliminary data.</text>
</comment>
<accession>A0A0C2D730</accession>
<name>A0A0C2D730_9BACT</name>
<reference evidence="1 2" key="1">
    <citation type="submission" date="2014-12" db="EMBL/GenBank/DDBJ databases">
        <title>Genome assembly of Enhygromyxa salina DSM 15201.</title>
        <authorList>
            <person name="Sharma G."/>
            <person name="Subramanian S."/>
        </authorList>
    </citation>
    <scope>NUCLEOTIDE SEQUENCE [LARGE SCALE GENOMIC DNA]</scope>
    <source>
        <strain evidence="1 2">DSM 15201</strain>
    </source>
</reference>
<dbReference type="RefSeq" id="WP_146659588.1">
    <property type="nucleotide sequence ID" value="NZ_JMCC02000047.1"/>
</dbReference>
<protein>
    <submittedName>
        <fullName evidence="1">Uncharacterized protein</fullName>
    </submittedName>
</protein>
<sequence length="73" mass="8162">MALAGEACEHMFLLMQREFGRALVPPEDVPRLVRDCVVEFEAECAVDPVAFEREARCIARARNLDELELCGGP</sequence>
<evidence type="ECO:0000313" key="2">
    <source>
        <dbReference type="Proteomes" id="UP000031599"/>
    </source>
</evidence>
<dbReference type="Proteomes" id="UP000031599">
    <property type="component" value="Unassembled WGS sequence"/>
</dbReference>
<dbReference type="EMBL" id="JMCC02000047">
    <property type="protein sequence ID" value="KIG15837.1"/>
    <property type="molecule type" value="Genomic_DNA"/>
</dbReference>
<organism evidence="1 2">
    <name type="scientific">Enhygromyxa salina</name>
    <dbReference type="NCBI Taxonomy" id="215803"/>
    <lineage>
        <taxon>Bacteria</taxon>
        <taxon>Pseudomonadati</taxon>
        <taxon>Myxococcota</taxon>
        <taxon>Polyangia</taxon>
        <taxon>Nannocystales</taxon>
        <taxon>Nannocystaceae</taxon>
        <taxon>Enhygromyxa</taxon>
    </lineage>
</organism>
<dbReference type="AlphaFoldDB" id="A0A0C2D730"/>